<protein>
    <submittedName>
        <fullName evidence="1">Uncharacterized protein</fullName>
    </submittedName>
</protein>
<reference evidence="1 2" key="1">
    <citation type="submission" date="2022-02" db="EMBL/GenBank/DDBJ databases">
        <authorList>
            <person name="Zhuang L."/>
        </authorList>
    </citation>
    <scope>NUCLEOTIDE SEQUENCE [LARGE SCALE GENOMIC DNA]</scope>
    <source>
        <strain evidence="1 2">C32</strain>
    </source>
</reference>
<dbReference type="EMBL" id="JAKOGG010000293">
    <property type="protein sequence ID" value="MCS4558842.1"/>
    <property type="molecule type" value="Genomic_DNA"/>
</dbReference>
<evidence type="ECO:0000313" key="2">
    <source>
        <dbReference type="Proteomes" id="UP001201549"/>
    </source>
</evidence>
<accession>A0ABT2FSB3</accession>
<dbReference type="RefSeq" id="WP_238898638.1">
    <property type="nucleotide sequence ID" value="NZ_JAKOGG010000293.1"/>
</dbReference>
<sequence>MTIEPGVTAELDLTLSGFASDSPIEAELRLSGNEWHWVPAVIPTIDNFEGAISATVNASGPLMAP</sequence>
<feature type="non-terminal residue" evidence="1">
    <location>
        <position position="65"/>
    </location>
</feature>
<organism evidence="1 2">
    <name type="scientific">Shewanella electrica</name>
    <dbReference type="NCBI Taxonomy" id="515560"/>
    <lineage>
        <taxon>Bacteria</taxon>
        <taxon>Pseudomonadati</taxon>
        <taxon>Pseudomonadota</taxon>
        <taxon>Gammaproteobacteria</taxon>
        <taxon>Alteromonadales</taxon>
        <taxon>Shewanellaceae</taxon>
        <taxon>Shewanella</taxon>
    </lineage>
</organism>
<name>A0ABT2FSB3_9GAMM</name>
<keyword evidence="2" id="KW-1185">Reference proteome</keyword>
<comment type="caution">
    <text evidence="1">The sequence shown here is derived from an EMBL/GenBank/DDBJ whole genome shotgun (WGS) entry which is preliminary data.</text>
</comment>
<evidence type="ECO:0000313" key="1">
    <source>
        <dbReference type="EMBL" id="MCS4558842.1"/>
    </source>
</evidence>
<dbReference type="Proteomes" id="UP001201549">
    <property type="component" value="Unassembled WGS sequence"/>
</dbReference>
<gene>
    <name evidence="1" type="ORF">L9G74_20710</name>
</gene>
<proteinExistence type="predicted"/>
<reference evidence="2" key="2">
    <citation type="submission" date="2023-07" db="EMBL/GenBank/DDBJ databases">
        <title>Shewanella mangrovi sp. nov., an acetaldehyde- degrading bacterium isolated from mangrove sediment.</title>
        <authorList>
            <person name="Liu Y."/>
        </authorList>
    </citation>
    <scope>NUCLEOTIDE SEQUENCE [LARGE SCALE GENOMIC DNA]</scope>
    <source>
        <strain evidence="2">C32</strain>
    </source>
</reference>